<dbReference type="AlphaFoldDB" id="S3CYT2"/>
<dbReference type="EMBL" id="KE145363">
    <property type="protein sequence ID" value="EPE30745.1"/>
    <property type="molecule type" value="Genomic_DNA"/>
</dbReference>
<evidence type="ECO:0000256" key="1">
    <source>
        <dbReference type="SAM" id="MobiDB-lite"/>
    </source>
</evidence>
<dbReference type="OrthoDB" id="5296155at2759"/>
<name>S3CYT2_GLAL2</name>
<evidence type="ECO:0008006" key="5">
    <source>
        <dbReference type="Google" id="ProtNLM"/>
    </source>
</evidence>
<dbReference type="RefSeq" id="XP_008082156.1">
    <property type="nucleotide sequence ID" value="XM_008083965.1"/>
</dbReference>
<organism evidence="3 4">
    <name type="scientific">Glarea lozoyensis (strain ATCC 20868 / MF5171)</name>
    <dbReference type="NCBI Taxonomy" id="1116229"/>
    <lineage>
        <taxon>Eukaryota</taxon>
        <taxon>Fungi</taxon>
        <taxon>Dikarya</taxon>
        <taxon>Ascomycota</taxon>
        <taxon>Pezizomycotina</taxon>
        <taxon>Leotiomycetes</taxon>
        <taxon>Helotiales</taxon>
        <taxon>Helotiaceae</taxon>
        <taxon>Glarea</taxon>
    </lineage>
</organism>
<proteinExistence type="predicted"/>
<dbReference type="Proteomes" id="UP000016922">
    <property type="component" value="Unassembled WGS sequence"/>
</dbReference>
<dbReference type="OMA" id="CNDPSHQ"/>
<keyword evidence="2" id="KW-1133">Transmembrane helix</keyword>
<keyword evidence="2" id="KW-0812">Transmembrane</keyword>
<feature type="region of interest" description="Disordered" evidence="1">
    <location>
        <begin position="37"/>
        <end position="59"/>
    </location>
</feature>
<dbReference type="GeneID" id="19462767"/>
<keyword evidence="4" id="KW-1185">Reference proteome</keyword>
<evidence type="ECO:0000313" key="3">
    <source>
        <dbReference type="EMBL" id="EPE30745.1"/>
    </source>
</evidence>
<evidence type="ECO:0000313" key="4">
    <source>
        <dbReference type="Proteomes" id="UP000016922"/>
    </source>
</evidence>
<dbReference type="eggNOG" id="ENOG502SE67">
    <property type="taxonomic scope" value="Eukaryota"/>
</dbReference>
<accession>S3CYT2</accession>
<sequence>METQLSSFLQVSGVSEEDNETIMKIRRAVSMSASLPAISEDGNPAQQAPGAPAIPPRSLRRNSNRNFAVVGASNLNHQEDPPSYWEDDNSIDGKYPEKLSRWTKEIINNKHVAKRGGWLRLCLIALVVLLCIVGLVVGLVVGLRKKDHKQSNSSSDNDGQTAGFPVGSYSINTFLSNVTTDCTSNPNTWLCYPFSTYAQSPNTSEATFDWIISVDSKNIKNYSISSTENYFSIMFANLTLTLKSANTLNEHYFLSTTVRKPTRPTTQIGNSNLAATCQFDSTFQAYLFTRMAKTYPESTTNSATESGAFTPWPYAVRIEQLATSGAGTPTCTDPNGNSLGNFAVSEPNRQCSCDYLNTGT</sequence>
<keyword evidence="2" id="KW-0472">Membrane</keyword>
<protein>
    <recommendedName>
        <fullName evidence="5">Tat pathway signal sequence</fullName>
    </recommendedName>
</protein>
<dbReference type="HOGENOM" id="CLU_050915_0_0_1"/>
<reference evidence="3 4" key="1">
    <citation type="journal article" date="2013" name="BMC Genomics">
        <title>Genomics-driven discovery of the pneumocandin biosynthetic gene cluster in the fungus Glarea lozoyensis.</title>
        <authorList>
            <person name="Chen L."/>
            <person name="Yue Q."/>
            <person name="Zhang X."/>
            <person name="Xiang M."/>
            <person name="Wang C."/>
            <person name="Li S."/>
            <person name="Che Y."/>
            <person name="Ortiz-Lopez F.J."/>
            <person name="Bills G.F."/>
            <person name="Liu X."/>
            <person name="An Z."/>
        </authorList>
    </citation>
    <scope>NUCLEOTIDE SEQUENCE [LARGE SCALE GENOMIC DNA]</scope>
    <source>
        <strain evidence="4">ATCC 20868 / MF5171</strain>
    </source>
</reference>
<gene>
    <name evidence="3" type="ORF">GLAREA_03712</name>
</gene>
<dbReference type="KEGG" id="glz:GLAREA_03712"/>
<evidence type="ECO:0000256" key="2">
    <source>
        <dbReference type="SAM" id="Phobius"/>
    </source>
</evidence>
<dbReference type="STRING" id="1116229.S3CYT2"/>
<feature type="transmembrane region" description="Helical" evidence="2">
    <location>
        <begin position="118"/>
        <end position="143"/>
    </location>
</feature>